<dbReference type="EMBL" id="HADW01000616">
    <property type="protein sequence ID" value="SBP02016.1"/>
    <property type="molecule type" value="Transcribed_RNA"/>
</dbReference>
<dbReference type="EC" id="2.7.11.1" evidence="2"/>
<name>A0A1A7W923_9TELE</name>
<comment type="subcellular location">
    <subcellularLocation>
        <location evidence="1">Nucleus</location>
    </subcellularLocation>
</comment>
<reference evidence="9" key="2">
    <citation type="submission" date="2016-06" db="EMBL/GenBank/DDBJ databases">
        <title>The genome of a short-lived fish provides insights into sex chromosome evolution and the genetic control of aging.</title>
        <authorList>
            <person name="Reichwald K."/>
            <person name="Felder M."/>
            <person name="Petzold A."/>
            <person name="Koch P."/>
            <person name="Groth M."/>
            <person name="Platzer M."/>
        </authorList>
    </citation>
    <scope>NUCLEOTIDE SEQUENCE</scope>
    <source>
        <tissue evidence="9">Brain</tissue>
    </source>
</reference>
<feature type="non-terminal residue" evidence="9">
    <location>
        <position position="710"/>
    </location>
</feature>
<dbReference type="SUPFAM" id="SSF48371">
    <property type="entry name" value="ARM repeat"/>
    <property type="match status" value="1"/>
</dbReference>
<dbReference type="InterPro" id="IPR056802">
    <property type="entry name" value="ATR-like_M-HEAT"/>
</dbReference>
<evidence type="ECO:0000256" key="6">
    <source>
        <dbReference type="ARBA" id="ARBA00023242"/>
    </source>
</evidence>
<evidence type="ECO:0000256" key="3">
    <source>
        <dbReference type="ARBA" id="ARBA00022527"/>
    </source>
</evidence>
<dbReference type="GO" id="GO:0000077">
    <property type="term" value="P:DNA damage checkpoint signaling"/>
    <property type="evidence" value="ECO:0007669"/>
    <property type="project" value="TreeGrafter"/>
</dbReference>
<dbReference type="PANTHER" id="PTHR11139">
    <property type="entry name" value="ATAXIA TELANGIECTASIA MUTATED ATM -RELATED"/>
    <property type="match status" value="1"/>
</dbReference>
<feature type="domain" description="FAT" evidence="8">
    <location>
        <begin position="525"/>
        <end position="710"/>
    </location>
</feature>
<proteinExistence type="predicted"/>
<sequence>MFECVCALGGAGVKLGSEVTESVCLLFSFSLSVASINESAALLRKQKVTDVCRTLAATIGTENQAECAEGFLQAALKSETATVKQESGGGESPAKKPRKSAFNPVSKAAELDQQLDLINTTLLPMLEDTSELVKTELARIVGQLSCISSGLSELCNIRVESPRPPTSSTVSVAAYTQISALAAAKGLKLQTLFNQYKNPICQFLPKETAAIIRFLVLENREEVNDYLHEIYFLPDHPELKDIHSVLQDYKKLTASSSDLAAALQLPMRAVQHENVDGCQDSSPEARLLCGECLGELGAVDPGRLDLSHTLTYGDHNTFVSGVDDPNFAYDLLTELTRTFLAYADNVRAQDSAAYAIQELLSIFECREGRADSAGRRLWRRFPEQIQEILEPHLNSIRAARRSKVRHELASKVFRCCSFIIKHDYKVTIYLLPHILLYMLLGCTPVEQQEVTEEMLAVLTEGDRRGRGCTQETASSLSQLSTQTVFSMLSHLTQWSRHVLYSKSKVSESGDYQQVGAFLKAIPQDVLAKASLRSKAYTRALMHFEAYITENKENIQDHLTFLQTLYAAMHEPDGVRGVNALRREEPSLREQILEHESIGLLRDATACYDRAIQLESDQIGHYHGVMTSMLGLGQLSTVIAQVNGVLANKQQWKSELNTYRVEAAWKLGKWDLLEDYLSSDQQSSTWGVRLGQLLLFAKKQDAESFYEKLKL</sequence>
<dbReference type="GO" id="GO:0004674">
    <property type="term" value="F:protein serine/threonine kinase activity"/>
    <property type="evidence" value="ECO:0007669"/>
    <property type="project" value="UniProtKB-KW"/>
</dbReference>
<gene>
    <name evidence="9" type="primary">ATR</name>
</gene>
<evidence type="ECO:0000256" key="7">
    <source>
        <dbReference type="SAM" id="MobiDB-lite"/>
    </source>
</evidence>
<evidence type="ECO:0000256" key="4">
    <source>
        <dbReference type="ARBA" id="ARBA00022763"/>
    </source>
</evidence>
<dbReference type="Pfam" id="PF25032">
    <property type="entry name" value="N-HEAT_ATR"/>
    <property type="match status" value="1"/>
</dbReference>
<dbReference type="InterPro" id="IPR050517">
    <property type="entry name" value="DDR_Repair_Kinase"/>
</dbReference>
<dbReference type="AlphaFoldDB" id="A0A1A7W923"/>
<dbReference type="GO" id="GO:0005634">
    <property type="term" value="C:nucleus"/>
    <property type="evidence" value="ECO:0007669"/>
    <property type="project" value="UniProtKB-SubCell"/>
</dbReference>
<dbReference type="InterPro" id="IPR016024">
    <property type="entry name" value="ARM-type_fold"/>
</dbReference>
<evidence type="ECO:0000313" key="9">
    <source>
        <dbReference type="EMBL" id="SBP02016.1"/>
    </source>
</evidence>
<dbReference type="GO" id="GO:0005694">
    <property type="term" value="C:chromosome"/>
    <property type="evidence" value="ECO:0007669"/>
    <property type="project" value="TreeGrafter"/>
</dbReference>
<dbReference type="PANTHER" id="PTHR11139:SF69">
    <property type="entry name" value="SERINE_THREONINE-PROTEIN KINASE ATR"/>
    <property type="match status" value="1"/>
</dbReference>
<evidence type="ECO:0000256" key="2">
    <source>
        <dbReference type="ARBA" id="ARBA00012513"/>
    </source>
</evidence>
<evidence type="ECO:0000256" key="5">
    <source>
        <dbReference type="ARBA" id="ARBA00022777"/>
    </source>
</evidence>
<evidence type="ECO:0000259" key="8">
    <source>
        <dbReference type="PROSITE" id="PS51189"/>
    </source>
</evidence>
<protein>
    <recommendedName>
        <fullName evidence="2">non-specific serine/threonine protein kinase</fullName>
        <ecNumber evidence="2">2.7.11.1</ecNumber>
    </recommendedName>
</protein>
<reference evidence="9" key="1">
    <citation type="submission" date="2016-05" db="EMBL/GenBank/DDBJ databases">
        <authorList>
            <person name="Lavstsen T."/>
            <person name="Jespersen J.S."/>
        </authorList>
    </citation>
    <scope>NUCLEOTIDE SEQUENCE</scope>
    <source>
        <tissue evidence="9">Brain</tissue>
    </source>
</reference>
<keyword evidence="5" id="KW-0808">Transferase</keyword>
<dbReference type="GO" id="GO:0006281">
    <property type="term" value="P:DNA repair"/>
    <property type="evidence" value="ECO:0007669"/>
    <property type="project" value="TreeGrafter"/>
</dbReference>
<keyword evidence="3" id="KW-0723">Serine/threonine-protein kinase</keyword>
<organism evidence="9">
    <name type="scientific">Iconisemion striatum</name>
    <dbReference type="NCBI Taxonomy" id="60296"/>
    <lineage>
        <taxon>Eukaryota</taxon>
        <taxon>Metazoa</taxon>
        <taxon>Chordata</taxon>
        <taxon>Craniata</taxon>
        <taxon>Vertebrata</taxon>
        <taxon>Euteleostomi</taxon>
        <taxon>Actinopterygii</taxon>
        <taxon>Neopterygii</taxon>
        <taxon>Teleostei</taxon>
        <taxon>Neoteleostei</taxon>
        <taxon>Acanthomorphata</taxon>
        <taxon>Ovalentaria</taxon>
        <taxon>Atherinomorphae</taxon>
        <taxon>Cyprinodontiformes</taxon>
        <taxon>Nothobranchiidae</taxon>
        <taxon>Iconisemion</taxon>
    </lineage>
</organism>
<dbReference type="InterPro" id="IPR056803">
    <property type="entry name" value="ATR-like_N-HEAT"/>
</dbReference>
<dbReference type="Pfam" id="PF25030">
    <property type="entry name" value="M-HEAT_ATR"/>
    <property type="match status" value="1"/>
</dbReference>
<keyword evidence="6" id="KW-0539">Nucleus</keyword>
<dbReference type="PROSITE" id="PS51189">
    <property type="entry name" value="FAT"/>
    <property type="match status" value="1"/>
</dbReference>
<feature type="region of interest" description="Disordered" evidence="7">
    <location>
        <begin position="82"/>
        <end position="103"/>
    </location>
</feature>
<keyword evidence="4" id="KW-0227">DNA damage</keyword>
<accession>A0A1A7W923</accession>
<evidence type="ECO:0000256" key="1">
    <source>
        <dbReference type="ARBA" id="ARBA00004123"/>
    </source>
</evidence>
<keyword evidence="5" id="KW-0418">Kinase</keyword>
<dbReference type="InterPro" id="IPR014009">
    <property type="entry name" value="PIK_FAT"/>
</dbReference>
<dbReference type="GO" id="GO:0000723">
    <property type="term" value="P:telomere maintenance"/>
    <property type="evidence" value="ECO:0007669"/>
    <property type="project" value="TreeGrafter"/>
</dbReference>